<evidence type="ECO:0000256" key="1">
    <source>
        <dbReference type="HAMAP-Rule" id="MF_00827"/>
    </source>
</evidence>
<gene>
    <name evidence="2" type="ORF">DJ017_01170</name>
</gene>
<dbReference type="HAMAP" id="MF_00827">
    <property type="entry name" value="UPF0386"/>
    <property type="match status" value="1"/>
</dbReference>
<dbReference type="Proteomes" id="UP000249254">
    <property type="component" value="Unassembled WGS sequence"/>
</dbReference>
<dbReference type="OrthoDB" id="7204880at2"/>
<protein>
    <recommendedName>
        <fullName evidence="1">UPF0386 protein DJ017_01170</fullName>
    </recommendedName>
</protein>
<name>A0A328AFD0_9CAUL</name>
<reference evidence="3" key="1">
    <citation type="submission" date="2018-05" db="EMBL/GenBank/DDBJ databases">
        <authorList>
            <person name="Li X."/>
        </authorList>
    </citation>
    <scope>NUCLEOTIDE SEQUENCE [LARGE SCALE GENOMIC DNA]</scope>
    <source>
        <strain evidence="3">LX32</strain>
    </source>
</reference>
<dbReference type="Pfam" id="PF09857">
    <property type="entry name" value="YjhX_toxin"/>
    <property type="match status" value="1"/>
</dbReference>
<keyword evidence="3" id="KW-1185">Reference proteome</keyword>
<evidence type="ECO:0000313" key="3">
    <source>
        <dbReference type="Proteomes" id="UP000249254"/>
    </source>
</evidence>
<proteinExistence type="inferred from homology"/>
<comment type="similarity">
    <text evidence="1">Belongs to the UPF0386 family.</text>
</comment>
<dbReference type="NCBIfam" id="NF010240">
    <property type="entry name" value="PRK13687.1"/>
    <property type="match status" value="1"/>
</dbReference>
<comment type="caution">
    <text evidence="2">The sequence shown here is derived from an EMBL/GenBank/DDBJ whole genome shotgun (WGS) entry which is preliminary data.</text>
</comment>
<organism evidence="2 3">
    <name type="scientific">Phenylobacterium soli</name>
    <dbReference type="NCBI Taxonomy" id="2170551"/>
    <lineage>
        <taxon>Bacteria</taxon>
        <taxon>Pseudomonadati</taxon>
        <taxon>Pseudomonadota</taxon>
        <taxon>Alphaproteobacteria</taxon>
        <taxon>Caulobacterales</taxon>
        <taxon>Caulobacteraceae</taxon>
        <taxon>Phenylobacterium</taxon>
    </lineage>
</organism>
<evidence type="ECO:0000313" key="2">
    <source>
        <dbReference type="EMBL" id="RAK53235.1"/>
    </source>
</evidence>
<dbReference type="AlphaFoldDB" id="A0A328AFD0"/>
<dbReference type="EMBL" id="QFYQ01000001">
    <property type="protein sequence ID" value="RAK53235.1"/>
    <property type="molecule type" value="Genomic_DNA"/>
</dbReference>
<dbReference type="InterPro" id="IPR018654">
    <property type="entry name" value="YjhX_toxin"/>
</dbReference>
<dbReference type="RefSeq" id="WP_111526987.1">
    <property type="nucleotide sequence ID" value="NZ_JBHRSG010000001.1"/>
</dbReference>
<accession>A0A328AFD0</accession>
<sequence>MNISKPQQRTLHALARGGRIVFEKNQKGDVVEVACVTHEGWTLSDCTLEVFRSLKRKRLVASQGGQPYRITREGLRNLRSQLDNRVGAKAW</sequence>